<keyword evidence="1" id="KW-0175">Coiled coil</keyword>
<dbReference type="Pfam" id="PF06821">
    <property type="entry name" value="Ser_hydrolase"/>
    <property type="match status" value="1"/>
</dbReference>
<dbReference type="Gene3D" id="3.40.50.1820">
    <property type="entry name" value="alpha/beta hydrolase"/>
    <property type="match status" value="1"/>
</dbReference>
<dbReference type="InterPro" id="IPR029058">
    <property type="entry name" value="AB_hydrolase_fold"/>
</dbReference>
<dbReference type="Pfam" id="PF09903">
    <property type="entry name" value="DUF2130"/>
    <property type="match status" value="1"/>
</dbReference>
<dbReference type="AlphaFoldDB" id="A0A0G0UFN0"/>
<name>A0A0G0UFN0_9BACT</name>
<accession>A0A0G0UFN0</accession>
<feature type="coiled-coil region" evidence="1">
    <location>
        <begin position="66"/>
        <end position="122"/>
    </location>
</feature>
<dbReference type="Proteomes" id="UP000034616">
    <property type="component" value="Unassembled WGS sequence"/>
</dbReference>
<dbReference type="SUPFAM" id="SSF53474">
    <property type="entry name" value="alpha/beta-Hydrolases"/>
    <property type="match status" value="1"/>
</dbReference>
<feature type="coiled-coil region" evidence="1">
    <location>
        <begin position="338"/>
        <end position="382"/>
    </location>
</feature>
<dbReference type="InterPro" id="IPR010662">
    <property type="entry name" value="RBBP9/YdeN"/>
</dbReference>
<sequence>MNEIICPNCKKAFKIDEAGFADILKQIRDHQFEKELREHLEIAEKDKESAVKFAEVNTKNAFQADLVKKELEIVGMKSKINSAELEKKLAVTEAVNKIEKEREELVGELKSKEIEKQLLEKSLTEKFSTELKTKDDIIKMKDEEIALRKDMKLKLSTKMVGETLEQHCETEFNKLRATGFQRAYFEKDNDSKSGSKGDYIYRETDEAGNEIISIMFEMKNEGDETATKKKNEDFLHELDKDRTEKKCEYAVLVTLLEAENELYNTGIVDVSHKHPKMYVVRPQFFIPMITLLRNAAIHSLKYKAELALVKSQNIDITNFEDNLNQFKEGFAKNYDLANRKFKIAIEEIEKTIDHLQKTKDALLSSENNLRLANNKAEELTIKRLVCGNSTMTAKFKELSVGNKSYKNMQKRVFIIHGWDGYPEKDWFPWLKAELENRDFAVFVPQLPKTDEPRISNWIPALKEVVGIVDNQTYFVGHSMGCQTIARYLETLPEDVKVGGAVFVAGFFKRLSNLEDDDVVQSVADEWLKTLLDLEKVKLHLDKSVAIFSDNDPYVPIDNQEEYRDKLGAKIIIEHEKGHFSGRNGTTELPVVLDAVIEISQ</sequence>
<gene>
    <name evidence="2" type="ORF">UU35_C0017G0027</name>
</gene>
<dbReference type="EMBL" id="LCAH01000017">
    <property type="protein sequence ID" value="KKR86231.1"/>
    <property type="molecule type" value="Genomic_DNA"/>
</dbReference>
<dbReference type="PATRIC" id="fig|1618985.3.peg.968"/>
<evidence type="ECO:0000313" key="2">
    <source>
        <dbReference type="EMBL" id="KKR86231.1"/>
    </source>
</evidence>
<evidence type="ECO:0000313" key="3">
    <source>
        <dbReference type="Proteomes" id="UP000034616"/>
    </source>
</evidence>
<evidence type="ECO:0008006" key="4">
    <source>
        <dbReference type="Google" id="ProtNLM"/>
    </source>
</evidence>
<dbReference type="GO" id="GO:0016787">
    <property type="term" value="F:hydrolase activity"/>
    <property type="evidence" value="ECO:0007669"/>
    <property type="project" value="InterPro"/>
</dbReference>
<proteinExistence type="predicted"/>
<dbReference type="PANTHER" id="PTHR15394:SF3">
    <property type="entry name" value="SERINE HYDROLASE RBBP9"/>
    <property type="match status" value="1"/>
</dbReference>
<comment type="caution">
    <text evidence="2">The sequence shown here is derived from an EMBL/GenBank/DDBJ whole genome shotgun (WGS) entry which is preliminary data.</text>
</comment>
<dbReference type="InterPro" id="IPR019219">
    <property type="entry name" value="DUF2130"/>
</dbReference>
<organism evidence="2 3">
    <name type="scientific">Candidatus Uhrbacteria bacterium GW2011_GWC2_41_11</name>
    <dbReference type="NCBI Taxonomy" id="1618985"/>
    <lineage>
        <taxon>Bacteria</taxon>
        <taxon>Candidatus Uhriibacteriota</taxon>
    </lineage>
</organism>
<evidence type="ECO:0000256" key="1">
    <source>
        <dbReference type="SAM" id="Coils"/>
    </source>
</evidence>
<reference evidence="2 3" key="1">
    <citation type="journal article" date="2015" name="Nature">
        <title>rRNA introns, odd ribosomes, and small enigmatic genomes across a large radiation of phyla.</title>
        <authorList>
            <person name="Brown C.T."/>
            <person name="Hug L.A."/>
            <person name="Thomas B.C."/>
            <person name="Sharon I."/>
            <person name="Castelle C.J."/>
            <person name="Singh A."/>
            <person name="Wilkins M.J."/>
            <person name="Williams K.H."/>
            <person name="Banfield J.F."/>
        </authorList>
    </citation>
    <scope>NUCLEOTIDE SEQUENCE [LARGE SCALE GENOMIC DNA]</scope>
</reference>
<dbReference type="PANTHER" id="PTHR15394">
    <property type="entry name" value="SERINE HYDROLASE RBBP9"/>
    <property type="match status" value="1"/>
</dbReference>
<protein>
    <recommendedName>
        <fullName evidence="4">DUF2130 domain-containing protein</fullName>
    </recommendedName>
</protein>